<accession>F0W421</accession>
<gene>
    <name evidence="16" type="primary">AlNc14C15G1708</name>
    <name evidence="16" type="ORF">ALNC14_019610</name>
</gene>
<keyword evidence="3 12" id="KW-0493">Microtubule</keyword>
<keyword evidence="8" id="KW-0206">Cytoskeleton</keyword>
<dbReference type="AlphaFoldDB" id="F0W421"/>
<feature type="coiled-coil region" evidence="13">
    <location>
        <begin position="845"/>
        <end position="893"/>
    </location>
</feature>
<evidence type="ECO:0000256" key="7">
    <source>
        <dbReference type="ARBA" id="ARBA00023175"/>
    </source>
</evidence>
<evidence type="ECO:0000256" key="4">
    <source>
        <dbReference type="ARBA" id="ARBA00022741"/>
    </source>
</evidence>
<evidence type="ECO:0000256" key="8">
    <source>
        <dbReference type="ARBA" id="ARBA00023212"/>
    </source>
</evidence>
<feature type="domain" description="Kinesin motor" evidence="15">
    <location>
        <begin position="142"/>
        <end position="488"/>
    </location>
</feature>
<dbReference type="Pfam" id="PF00225">
    <property type="entry name" value="Kinesin"/>
    <property type="match status" value="1"/>
</dbReference>
<comment type="subcellular location">
    <subcellularLocation>
        <location evidence="1">Cytoplasm</location>
        <location evidence="1">Cytoskeleton</location>
    </subcellularLocation>
</comment>
<dbReference type="PANTHER" id="PTHR37739:SF8">
    <property type="entry name" value="KINESIN-LIKE PROTEIN KIN-12D"/>
    <property type="match status" value="1"/>
</dbReference>
<proteinExistence type="inferred from homology"/>
<evidence type="ECO:0000256" key="3">
    <source>
        <dbReference type="ARBA" id="ARBA00022701"/>
    </source>
</evidence>
<organism evidence="16">
    <name type="scientific">Albugo laibachii Nc14</name>
    <dbReference type="NCBI Taxonomy" id="890382"/>
    <lineage>
        <taxon>Eukaryota</taxon>
        <taxon>Sar</taxon>
        <taxon>Stramenopiles</taxon>
        <taxon>Oomycota</taxon>
        <taxon>Peronosporomycetes</taxon>
        <taxon>Albuginales</taxon>
        <taxon>Albuginaceae</taxon>
        <taxon>Albugo</taxon>
    </lineage>
</organism>
<dbReference type="InterPro" id="IPR036961">
    <property type="entry name" value="Kinesin_motor_dom_sf"/>
</dbReference>
<keyword evidence="5 11" id="KW-0067">ATP-binding</keyword>
<dbReference type="HOGENOM" id="CLU_318687_0_0_1"/>
<evidence type="ECO:0000256" key="11">
    <source>
        <dbReference type="PROSITE-ProRule" id="PRU00283"/>
    </source>
</evidence>
<dbReference type="GO" id="GO:0003777">
    <property type="term" value="F:microtubule motor activity"/>
    <property type="evidence" value="ECO:0007669"/>
    <property type="project" value="InterPro"/>
</dbReference>
<dbReference type="FunFam" id="3.40.850.10:FF:000019">
    <property type="entry name" value="Kinesin-like protein KIN-5D"/>
    <property type="match status" value="1"/>
</dbReference>
<evidence type="ECO:0000256" key="10">
    <source>
        <dbReference type="ARBA" id="ARBA00034704"/>
    </source>
</evidence>
<evidence type="ECO:0000259" key="15">
    <source>
        <dbReference type="PROSITE" id="PS50067"/>
    </source>
</evidence>
<feature type="coiled-coil region" evidence="13">
    <location>
        <begin position="495"/>
        <end position="522"/>
    </location>
</feature>
<dbReference type="GO" id="GO:0007018">
    <property type="term" value="P:microtubule-based movement"/>
    <property type="evidence" value="ECO:0007669"/>
    <property type="project" value="InterPro"/>
</dbReference>
<reference evidence="16" key="2">
    <citation type="submission" date="2011-02" db="EMBL/GenBank/DDBJ databases">
        <authorList>
            <person name="MacLean D."/>
        </authorList>
    </citation>
    <scope>NUCLEOTIDE SEQUENCE</scope>
</reference>
<feature type="compositionally biased region" description="Polar residues" evidence="14">
    <location>
        <begin position="1"/>
        <end position="25"/>
    </location>
</feature>
<dbReference type="InterPro" id="IPR027417">
    <property type="entry name" value="P-loop_NTPase"/>
</dbReference>
<dbReference type="EMBL" id="FR824060">
    <property type="protein sequence ID" value="CCA15818.1"/>
    <property type="molecule type" value="Genomic_DNA"/>
</dbReference>
<evidence type="ECO:0000256" key="9">
    <source>
        <dbReference type="ARBA" id="ARBA00034488"/>
    </source>
</evidence>
<dbReference type="GO" id="GO:0005874">
    <property type="term" value="C:microtubule"/>
    <property type="evidence" value="ECO:0007669"/>
    <property type="project" value="UniProtKB-KW"/>
</dbReference>
<dbReference type="InterPro" id="IPR019821">
    <property type="entry name" value="Kinesin_motor_CS"/>
</dbReference>
<keyword evidence="7 11" id="KW-0505">Motor protein</keyword>
<evidence type="ECO:0000256" key="5">
    <source>
        <dbReference type="ARBA" id="ARBA00022840"/>
    </source>
</evidence>
<dbReference type="SMART" id="SM00129">
    <property type="entry name" value="KISc"/>
    <property type="match status" value="1"/>
</dbReference>
<dbReference type="PANTHER" id="PTHR37739">
    <property type="entry name" value="KINESIN-LIKE PROTEIN KIN-12D"/>
    <property type="match status" value="1"/>
</dbReference>
<dbReference type="Gene3D" id="3.40.850.10">
    <property type="entry name" value="Kinesin motor domain"/>
    <property type="match status" value="1"/>
</dbReference>
<dbReference type="InterPro" id="IPR044986">
    <property type="entry name" value="KIF15/KIN-12"/>
</dbReference>
<keyword evidence="4 11" id="KW-0547">Nucleotide-binding</keyword>
<evidence type="ECO:0000256" key="2">
    <source>
        <dbReference type="ARBA" id="ARBA00022490"/>
    </source>
</evidence>
<dbReference type="PRINTS" id="PR00380">
    <property type="entry name" value="KINESINHEAVY"/>
</dbReference>
<comment type="similarity">
    <text evidence="10">Belongs to the TRAFAC class myosin-kinesin ATPase superfamily. Kinesin family. KIN-5/BimC subfamily.</text>
</comment>
<feature type="region of interest" description="Disordered" evidence="14">
    <location>
        <begin position="1"/>
        <end position="29"/>
    </location>
</feature>
<reference evidence="16" key="1">
    <citation type="journal article" date="2011" name="PLoS Biol.">
        <title>Gene gain and loss during evolution of obligate parasitism in the white rust pathogen of Arabidopsis thaliana.</title>
        <authorList>
            <person name="Kemen E."/>
            <person name="Gardiner A."/>
            <person name="Schultz-Larsen T."/>
            <person name="Kemen A.C."/>
            <person name="Balmuth A.L."/>
            <person name="Robert-Seilaniantz A."/>
            <person name="Bailey K."/>
            <person name="Holub E."/>
            <person name="Studholme D.J."/>
            <person name="Maclean D."/>
            <person name="Jones J.D."/>
        </authorList>
    </citation>
    <scope>NUCLEOTIDE SEQUENCE</scope>
</reference>
<keyword evidence="6 13" id="KW-0175">Coiled coil</keyword>
<dbReference type="GO" id="GO:0008017">
    <property type="term" value="F:microtubule binding"/>
    <property type="evidence" value="ECO:0007669"/>
    <property type="project" value="InterPro"/>
</dbReference>
<comment type="similarity">
    <text evidence="9">Belongs to the TRAFAC class myosin-kinesin ATPase superfamily. Kinesin family. KIN-12 subfamily.</text>
</comment>
<dbReference type="PROSITE" id="PS00411">
    <property type="entry name" value="KINESIN_MOTOR_1"/>
    <property type="match status" value="1"/>
</dbReference>
<evidence type="ECO:0000256" key="1">
    <source>
        <dbReference type="ARBA" id="ARBA00004245"/>
    </source>
</evidence>
<evidence type="ECO:0000256" key="12">
    <source>
        <dbReference type="RuleBase" id="RU000394"/>
    </source>
</evidence>
<dbReference type="PROSITE" id="PS50067">
    <property type="entry name" value="KINESIN_MOTOR_2"/>
    <property type="match status" value="1"/>
</dbReference>
<evidence type="ECO:0000256" key="13">
    <source>
        <dbReference type="SAM" id="Coils"/>
    </source>
</evidence>
<dbReference type="InterPro" id="IPR001752">
    <property type="entry name" value="Kinesin_motor_dom"/>
</dbReference>
<dbReference type="SUPFAM" id="SSF52540">
    <property type="entry name" value="P-loop containing nucleoside triphosphate hydrolases"/>
    <property type="match status" value="1"/>
</dbReference>
<name>F0W421_9STRA</name>
<evidence type="ECO:0000313" key="16">
    <source>
        <dbReference type="EMBL" id="CCA15818.1"/>
    </source>
</evidence>
<evidence type="ECO:0000256" key="14">
    <source>
        <dbReference type="SAM" id="MobiDB-lite"/>
    </source>
</evidence>
<protein>
    <recommendedName>
        <fullName evidence="12">Kinesin-like protein</fullName>
    </recommendedName>
</protein>
<dbReference type="GO" id="GO:0005524">
    <property type="term" value="F:ATP binding"/>
    <property type="evidence" value="ECO:0007669"/>
    <property type="project" value="UniProtKB-UniRule"/>
</dbReference>
<dbReference type="GO" id="GO:0007010">
    <property type="term" value="P:cytoskeleton organization"/>
    <property type="evidence" value="ECO:0007669"/>
    <property type="project" value="UniProtKB-ARBA"/>
</dbReference>
<evidence type="ECO:0000256" key="6">
    <source>
        <dbReference type="ARBA" id="ARBA00023054"/>
    </source>
</evidence>
<keyword evidence="2" id="KW-0963">Cytoplasm</keyword>
<feature type="binding site" evidence="11">
    <location>
        <begin position="224"/>
        <end position="231"/>
    </location>
    <ligand>
        <name>ATP</name>
        <dbReference type="ChEBI" id="CHEBI:30616"/>
    </ligand>
</feature>
<dbReference type="CDD" id="cd00106">
    <property type="entry name" value="KISc"/>
    <property type="match status" value="1"/>
</dbReference>
<sequence>MSKRFNASESKIPQIGQMRSSLRLQRSQDADDHKLRVYNGSRFTTTCHFDSEQHFSKTATDFYPPTDDDTDSSSSHSVVHNAELLNSVDFIRRRADTVTEVDYTSIKKRTRLQSDPQDARSFIETKKSIIKFASNHPSKKENIRVFVRIRPKSSDVVENAPSCISTCLDQTGIIIAPSTSQEKQFVFDHVFREDCAQEEVFQEIGKTSVDNMLRGYNGSIFAYGQTGSGKTHTMLGNGYERYSDSTRNGLEYEMPHHLGLVPRIFAYLLDRLKSNDDNLNYEFSAHCSYLEIYNEKIYDLLDTNGNQEAKILREDNKQVYVEQLRQVRVQTVSEVLHLLQIGTENRHISATTMNRESSRSHAVFSVKLFSAKTKSKVSNSCYSVLNLVDLAGSEKQNQTQVSGERLKEAAKINQSLSALAKVMLSLAQVSKTGQQRHVHYRDSKLTFLLRDSLGGNALTTMIATIAPEKKYLIETVSTLKFAQRAKHIKTTAHLNQDVDESVTFLKAEIVRLRQQLALASAQADQPNDIDIVTGSVSTCSSVFEATQVSRYTTELTLADLDVRKSLEIDEPTSALRSRVEPVLDVMLDLLRASGVEDLQATMNDDVTVQKNWKLCYQRLEVLLYRMLCRLEEHKTQFYNNQHFDSAPTQVEELRAENELLRTQLTDSLALKLYSSNISSTSECEADLDDRQSLKDYQRVLLSVQKAIEKNHLDYPEEGSTFFCDGSEPSSPEDHYIHTKQELFQIGTCLERIFDENRRLVRDLRMQIVDLEGKLDSSRLQSKFGESEPLQFDKKPNDHLLEFNEKSGSVDGLINMIKEIDLCGIRSLQEFKQDAQATNQDAILQVEATRVENKALVRSKKRLEDKLSFSHRERQALESKINLLATKLKNMEVELQHAQQYASTRSDFLSVSYL</sequence>